<feature type="transmembrane region" description="Helical" evidence="6">
    <location>
        <begin position="313"/>
        <end position="340"/>
    </location>
</feature>
<evidence type="ECO:0000256" key="1">
    <source>
        <dbReference type="ARBA" id="ARBA00004141"/>
    </source>
</evidence>
<keyword evidence="2 6" id="KW-0812">Transmembrane</keyword>
<feature type="transmembrane region" description="Helical" evidence="6">
    <location>
        <begin position="200"/>
        <end position="221"/>
    </location>
</feature>
<dbReference type="Gene3D" id="1.50.10.150">
    <property type="entry name" value="Voltage-dependent anion channel"/>
    <property type="match status" value="1"/>
</dbReference>
<dbReference type="CDD" id="cd09317">
    <property type="entry name" value="TDT_Mae1_like"/>
    <property type="match status" value="1"/>
</dbReference>
<evidence type="ECO:0000256" key="6">
    <source>
        <dbReference type="SAM" id="Phobius"/>
    </source>
</evidence>
<dbReference type="OMA" id="WIYYACE"/>
<gene>
    <name evidence="7" type="ORF">FPOA_01813</name>
</gene>
<evidence type="ECO:0008006" key="9">
    <source>
        <dbReference type="Google" id="ProtNLM"/>
    </source>
</evidence>
<feature type="compositionally biased region" description="Basic and acidic residues" evidence="5">
    <location>
        <begin position="28"/>
        <end position="42"/>
    </location>
</feature>
<accession>A0A1B8B580</accession>
<dbReference type="GO" id="GO:0016020">
    <property type="term" value="C:membrane"/>
    <property type="evidence" value="ECO:0007669"/>
    <property type="project" value="UniProtKB-SubCell"/>
</dbReference>
<evidence type="ECO:0000256" key="3">
    <source>
        <dbReference type="ARBA" id="ARBA00022989"/>
    </source>
</evidence>
<evidence type="ECO:0000313" key="7">
    <source>
        <dbReference type="EMBL" id="OBS27871.1"/>
    </source>
</evidence>
<dbReference type="GO" id="GO:0015140">
    <property type="term" value="F:malate transmembrane transporter activity"/>
    <property type="evidence" value="ECO:0007669"/>
    <property type="project" value="InterPro"/>
</dbReference>
<protein>
    <recommendedName>
        <fullName evidence="9">Malic acid transport protein</fullName>
    </recommendedName>
</protein>
<dbReference type="Pfam" id="PF03595">
    <property type="entry name" value="SLAC1"/>
    <property type="match status" value="1"/>
</dbReference>
<feature type="transmembrane region" description="Helical" evidence="6">
    <location>
        <begin position="130"/>
        <end position="150"/>
    </location>
</feature>
<keyword evidence="8" id="KW-1185">Reference proteome</keyword>
<comment type="subcellular location">
    <subcellularLocation>
        <location evidence="1">Membrane</location>
        <topology evidence="1">Multi-pass membrane protein</topology>
    </subcellularLocation>
</comment>
<dbReference type="PANTHER" id="PTHR31162">
    <property type="entry name" value="MALIC ACID TRANSPORT PROTEIN-RELATED"/>
    <property type="match status" value="1"/>
</dbReference>
<proteinExistence type="predicted"/>
<dbReference type="Proteomes" id="UP000091967">
    <property type="component" value="Unassembled WGS sequence"/>
</dbReference>
<dbReference type="EMBL" id="LYXU01000001">
    <property type="protein sequence ID" value="OBS27871.1"/>
    <property type="molecule type" value="Genomic_DNA"/>
</dbReference>
<evidence type="ECO:0000256" key="5">
    <source>
        <dbReference type="SAM" id="MobiDB-lite"/>
    </source>
</evidence>
<organism evidence="7 8">
    <name type="scientific">Fusarium poae</name>
    <dbReference type="NCBI Taxonomy" id="36050"/>
    <lineage>
        <taxon>Eukaryota</taxon>
        <taxon>Fungi</taxon>
        <taxon>Dikarya</taxon>
        <taxon>Ascomycota</taxon>
        <taxon>Pezizomycotina</taxon>
        <taxon>Sordariomycetes</taxon>
        <taxon>Hypocreomycetidae</taxon>
        <taxon>Hypocreales</taxon>
        <taxon>Nectriaceae</taxon>
        <taxon>Fusarium</taxon>
    </lineage>
</organism>
<dbReference type="AlphaFoldDB" id="A0A1B8B580"/>
<keyword evidence="4 6" id="KW-0472">Membrane</keyword>
<dbReference type="STRING" id="36050.A0A1B8B580"/>
<keyword evidence="3 6" id="KW-1133">Transmembrane helix</keyword>
<feature type="transmembrane region" description="Helical" evidence="6">
    <location>
        <begin position="96"/>
        <end position="118"/>
    </location>
</feature>
<name>A0A1B8B580_FUSPO</name>
<feature type="transmembrane region" description="Helical" evidence="6">
    <location>
        <begin position="170"/>
        <end position="188"/>
    </location>
</feature>
<feature type="transmembrane region" description="Helical" evidence="6">
    <location>
        <begin position="227"/>
        <end position="251"/>
    </location>
</feature>
<dbReference type="InterPro" id="IPR030185">
    <property type="entry name" value="Mae1"/>
</dbReference>
<dbReference type="InterPro" id="IPR004695">
    <property type="entry name" value="SLAC1/Mae1/Ssu1/TehA"/>
</dbReference>
<reference evidence="7 8" key="1">
    <citation type="submission" date="2016-06" db="EMBL/GenBank/DDBJ databases">
        <title>Living apart together: crosstalk between the core and supernumerary genomes in a fungal plant pathogen.</title>
        <authorList>
            <person name="Vanheule A."/>
            <person name="Audenaert K."/>
            <person name="Warris S."/>
            <person name="Van De Geest H."/>
            <person name="Schijlen E."/>
            <person name="Hofte M."/>
            <person name="De Saeger S."/>
            <person name="Haesaert G."/>
            <person name="Waalwijk C."/>
            <person name="Van Der Lee T."/>
        </authorList>
    </citation>
    <scope>NUCLEOTIDE SEQUENCE [LARGE SCALE GENOMIC DNA]</scope>
    <source>
        <strain evidence="7 8">2516</strain>
    </source>
</reference>
<feature type="transmembrane region" description="Helical" evidence="6">
    <location>
        <begin position="381"/>
        <end position="401"/>
    </location>
</feature>
<evidence type="ECO:0000256" key="4">
    <source>
        <dbReference type="ARBA" id="ARBA00023136"/>
    </source>
</evidence>
<sequence>MSPNNDDTTSDDHEHATQDQNGYARNLNGHDVDIESGADSRKKAFPGDQEPPLRLKDRVVRVTWQWFPCTMSTGGLANLLGEQPYTFTGLQTIGKVVFILNLVLFLTFTCLMIARFCIKPRAFATSLHHPSESFFFGSFWVSIALILNGAQSYGGPATGEWFTTAMRVVFWIYYACEMIVAVSQYHIIFETERLDISEALPAWILPAYPFLVTGILAAKIAGSQPQWSAVQIIVAGLMGQGLGWMLALFIYAVYLSRLIQHPLPAPSKRPGMFIAVGPTAFTCAGLISLGTQAKSILPDDFLGNLSFPIGELWYGMSIPVGLFIWLMAIWFSALSALSVLRGVRDMEFSLTWWALIFPNVGLALATINVGKNLNSRGIQAFASALTIVLVALWFLCAAAHIRAIVRRDLLAVGKDMDVEHVNKQHDKKQAKKSSKSQ</sequence>
<dbReference type="PANTHER" id="PTHR31162:SF0">
    <property type="entry name" value="MALIC ACID TRANSPORT PROTEIN"/>
    <property type="match status" value="1"/>
</dbReference>
<feature type="transmembrane region" description="Helical" evidence="6">
    <location>
        <begin position="352"/>
        <end position="369"/>
    </location>
</feature>
<evidence type="ECO:0000256" key="2">
    <source>
        <dbReference type="ARBA" id="ARBA00022692"/>
    </source>
</evidence>
<dbReference type="InterPro" id="IPR038665">
    <property type="entry name" value="Voltage-dep_anion_channel_sf"/>
</dbReference>
<evidence type="ECO:0000313" key="8">
    <source>
        <dbReference type="Proteomes" id="UP000091967"/>
    </source>
</evidence>
<comment type="caution">
    <text evidence="7">The sequence shown here is derived from an EMBL/GenBank/DDBJ whole genome shotgun (WGS) entry which is preliminary data.</text>
</comment>
<feature type="region of interest" description="Disordered" evidence="5">
    <location>
        <begin position="1"/>
        <end position="50"/>
    </location>
</feature>